<evidence type="ECO:0000313" key="2">
    <source>
        <dbReference type="Proteomes" id="UP000308600"/>
    </source>
</evidence>
<keyword evidence="2" id="KW-1185">Reference proteome</keyword>
<organism evidence="1 2">
    <name type="scientific">Pluteus cervinus</name>
    <dbReference type="NCBI Taxonomy" id="181527"/>
    <lineage>
        <taxon>Eukaryota</taxon>
        <taxon>Fungi</taxon>
        <taxon>Dikarya</taxon>
        <taxon>Basidiomycota</taxon>
        <taxon>Agaricomycotina</taxon>
        <taxon>Agaricomycetes</taxon>
        <taxon>Agaricomycetidae</taxon>
        <taxon>Agaricales</taxon>
        <taxon>Pluteineae</taxon>
        <taxon>Pluteaceae</taxon>
        <taxon>Pluteus</taxon>
    </lineage>
</organism>
<sequence length="307" mass="34388">MSSLRIISDRPKVFRAPPTWFNYLYFTSRFAPVLLLASTYFPWFMTQTTNWCNVLLTAHGASMVFLQLIPHVFMIYRCWVFVKAHPLLRFFLVVFRSIVLCLQVVATIFAHKLFTGSGNPLKGEFGCFGDPNGRGRVQVVVYTAVSYSRHCPSISIVTSLSRVYKLMGSSTDIIAGLIVVWYYYVIKHERVHTRLGKIFVRQTLISVSFVLVATAAVIGLSTSEIAELRGVGLVLLVTVPNVLVCRWSVFPHTNFSCSGVNLDPLLNSVLSLREASGPRTEEELSRLVDDDLATQNSPVDVDLQMAV</sequence>
<gene>
    <name evidence="1" type="ORF">BDN72DRAFT_904203</name>
</gene>
<name>A0ACD3A7G2_9AGAR</name>
<dbReference type="EMBL" id="ML208670">
    <property type="protein sequence ID" value="TFK61334.1"/>
    <property type="molecule type" value="Genomic_DNA"/>
</dbReference>
<dbReference type="Proteomes" id="UP000308600">
    <property type="component" value="Unassembled WGS sequence"/>
</dbReference>
<proteinExistence type="predicted"/>
<reference evidence="1 2" key="1">
    <citation type="journal article" date="2019" name="Nat. Ecol. Evol.">
        <title>Megaphylogeny resolves global patterns of mushroom evolution.</title>
        <authorList>
            <person name="Varga T."/>
            <person name="Krizsan K."/>
            <person name="Foldi C."/>
            <person name="Dima B."/>
            <person name="Sanchez-Garcia M."/>
            <person name="Sanchez-Ramirez S."/>
            <person name="Szollosi G.J."/>
            <person name="Szarkandi J.G."/>
            <person name="Papp V."/>
            <person name="Albert L."/>
            <person name="Andreopoulos W."/>
            <person name="Angelini C."/>
            <person name="Antonin V."/>
            <person name="Barry K.W."/>
            <person name="Bougher N.L."/>
            <person name="Buchanan P."/>
            <person name="Buyck B."/>
            <person name="Bense V."/>
            <person name="Catcheside P."/>
            <person name="Chovatia M."/>
            <person name="Cooper J."/>
            <person name="Damon W."/>
            <person name="Desjardin D."/>
            <person name="Finy P."/>
            <person name="Geml J."/>
            <person name="Haridas S."/>
            <person name="Hughes K."/>
            <person name="Justo A."/>
            <person name="Karasinski D."/>
            <person name="Kautmanova I."/>
            <person name="Kiss B."/>
            <person name="Kocsube S."/>
            <person name="Kotiranta H."/>
            <person name="LaButti K.M."/>
            <person name="Lechner B.E."/>
            <person name="Liimatainen K."/>
            <person name="Lipzen A."/>
            <person name="Lukacs Z."/>
            <person name="Mihaltcheva S."/>
            <person name="Morgado L.N."/>
            <person name="Niskanen T."/>
            <person name="Noordeloos M.E."/>
            <person name="Ohm R.A."/>
            <person name="Ortiz-Santana B."/>
            <person name="Ovrebo C."/>
            <person name="Racz N."/>
            <person name="Riley R."/>
            <person name="Savchenko A."/>
            <person name="Shiryaev A."/>
            <person name="Soop K."/>
            <person name="Spirin V."/>
            <person name="Szebenyi C."/>
            <person name="Tomsovsky M."/>
            <person name="Tulloss R.E."/>
            <person name="Uehling J."/>
            <person name="Grigoriev I.V."/>
            <person name="Vagvolgyi C."/>
            <person name="Papp T."/>
            <person name="Martin F.M."/>
            <person name="Miettinen O."/>
            <person name="Hibbett D.S."/>
            <person name="Nagy L.G."/>
        </authorList>
    </citation>
    <scope>NUCLEOTIDE SEQUENCE [LARGE SCALE GENOMIC DNA]</scope>
    <source>
        <strain evidence="1 2">NL-1719</strain>
    </source>
</reference>
<protein>
    <submittedName>
        <fullName evidence="1">Uncharacterized protein</fullName>
    </submittedName>
</protein>
<evidence type="ECO:0000313" key="1">
    <source>
        <dbReference type="EMBL" id="TFK61334.1"/>
    </source>
</evidence>
<accession>A0ACD3A7G2</accession>